<organism evidence="1 2">
    <name type="scientific">Allosphingosinicella indica</name>
    <dbReference type="NCBI Taxonomy" id="941907"/>
    <lineage>
        <taxon>Bacteria</taxon>
        <taxon>Pseudomonadati</taxon>
        <taxon>Pseudomonadota</taxon>
        <taxon>Alphaproteobacteria</taxon>
        <taxon>Sphingomonadales</taxon>
        <taxon>Sphingomonadaceae</taxon>
        <taxon>Allosphingosinicella</taxon>
    </lineage>
</organism>
<reference evidence="2" key="1">
    <citation type="submission" date="2017-04" db="EMBL/GenBank/DDBJ databases">
        <authorList>
            <person name="Varghese N."/>
            <person name="Submissions S."/>
        </authorList>
    </citation>
    <scope>NUCLEOTIDE SEQUENCE [LARGE SCALE GENOMIC DNA]</scope>
    <source>
        <strain evidence="2">Dd16</strain>
    </source>
</reference>
<protein>
    <recommendedName>
        <fullName evidence="3">DUF3168 domain-containing protein</fullName>
    </recommendedName>
</protein>
<evidence type="ECO:0000313" key="2">
    <source>
        <dbReference type="Proteomes" id="UP000192934"/>
    </source>
</evidence>
<dbReference type="OrthoDB" id="7473760at2"/>
<proteinExistence type="predicted"/>
<sequence length="106" mass="11504">MRELSGDATSVLLRALGRRLGAAEWRIENLASDEWASVTFTGARHAVTLILGGADAAANADRFLDGLEAAEFRLRGHILADIALVQREDGMESVRLRIEALTVEES</sequence>
<dbReference type="AlphaFoldDB" id="A0A1X7G057"/>
<evidence type="ECO:0000313" key="1">
    <source>
        <dbReference type="EMBL" id="SMF61760.1"/>
    </source>
</evidence>
<gene>
    <name evidence="1" type="ORF">SAMN06295910_0753</name>
</gene>
<accession>A0A1X7G057</accession>
<name>A0A1X7G057_9SPHN</name>
<evidence type="ECO:0008006" key="3">
    <source>
        <dbReference type="Google" id="ProtNLM"/>
    </source>
</evidence>
<dbReference type="RefSeq" id="WP_085217582.1">
    <property type="nucleotide sequence ID" value="NZ_LT840185.1"/>
</dbReference>
<dbReference type="EMBL" id="LT840185">
    <property type="protein sequence ID" value="SMF61760.1"/>
    <property type="molecule type" value="Genomic_DNA"/>
</dbReference>
<keyword evidence="2" id="KW-1185">Reference proteome</keyword>
<dbReference type="Proteomes" id="UP000192934">
    <property type="component" value="Chromosome I"/>
</dbReference>